<dbReference type="GO" id="GO:0043874">
    <property type="term" value="F:acireductone synthase activity"/>
    <property type="evidence" value="ECO:0007669"/>
    <property type="project" value="InterPro"/>
</dbReference>
<dbReference type="GO" id="GO:0019509">
    <property type="term" value="P:L-methionine salvage from methylthioadenosine"/>
    <property type="evidence" value="ECO:0007669"/>
    <property type="project" value="EnsemblFungi"/>
</dbReference>
<organism evidence="4 5">
    <name type="scientific">Nadsonia fulvescens var. elongata DSM 6958</name>
    <dbReference type="NCBI Taxonomy" id="857566"/>
    <lineage>
        <taxon>Eukaryota</taxon>
        <taxon>Fungi</taxon>
        <taxon>Dikarya</taxon>
        <taxon>Ascomycota</taxon>
        <taxon>Saccharomycotina</taxon>
        <taxon>Dipodascomycetes</taxon>
        <taxon>Dipodascales</taxon>
        <taxon>Dipodascales incertae sedis</taxon>
        <taxon>Nadsonia</taxon>
    </lineage>
</organism>
<gene>
    <name evidence="4" type="ORF">NADFUDRAFT_44759</name>
</gene>
<dbReference type="SUPFAM" id="SSF56784">
    <property type="entry name" value="HAD-like"/>
    <property type="match status" value="1"/>
</dbReference>
<keyword evidence="5" id="KW-1185">Reference proteome</keyword>
<evidence type="ECO:0000256" key="1">
    <source>
        <dbReference type="ARBA" id="ARBA00022605"/>
    </source>
</evidence>
<sequence>MVFIHLLDIEGTVCPISFVKDVLYPYALNSLTTHLSQSDFPPQASESNDITGVNSYLLAFEDQYTQSLSTFIGYVHDLTQRDIKLPAWKALQGYLWRFGYASGEIQVPLFDDAVRAIKRWDKRDQGHYVAIYSSGSIAAQKLLFKYVQDPETGSSMDLNDSLCAYFDTTTAGFKHKPESYAFILNDLKKQLGSEDIRVLFLSDNVKEVRAARESGMLARGVDRPGNHALTEEESIEMDLIISFDDLE</sequence>
<dbReference type="STRING" id="857566.A0A1E3PRQ9"/>
<dbReference type="PANTHER" id="PTHR20371">
    <property type="entry name" value="ENOLASE-PHOSPHATASE E1"/>
    <property type="match status" value="1"/>
</dbReference>
<dbReference type="SFLD" id="SFLDG01129">
    <property type="entry name" value="C1.5:_HAD__Beta-PGM__Phosphata"/>
    <property type="match status" value="1"/>
</dbReference>
<dbReference type="InterPro" id="IPR023943">
    <property type="entry name" value="Enolase-ppase_E1"/>
</dbReference>
<accession>A0A1E3PRQ9</accession>
<keyword evidence="2" id="KW-0378">Hydrolase</keyword>
<dbReference type="GO" id="GO:0000287">
    <property type="term" value="F:magnesium ion binding"/>
    <property type="evidence" value="ECO:0007669"/>
    <property type="project" value="InterPro"/>
</dbReference>
<dbReference type="NCBIfam" id="TIGR01691">
    <property type="entry name" value="enolase-ppase"/>
    <property type="match status" value="1"/>
</dbReference>
<keyword evidence="1" id="KW-0028">Amino-acid biosynthesis</keyword>
<keyword evidence="3" id="KW-0486">Methionine biosynthesis</keyword>
<dbReference type="PANTHER" id="PTHR20371:SF1">
    <property type="entry name" value="ENOLASE-PHOSPHATASE E1"/>
    <property type="match status" value="1"/>
</dbReference>
<dbReference type="SFLD" id="SFLDS00003">
    <property type="entry name" value="Haloacid_Dehalogenase"/>
    <property type="match status" value="1"/>
</dbReference>
<dbReference type="EMBL" id="KV454406">
    <property type="protein sequence ID" value="ODQ68099.1"/>
    <property type="molecule type" value="Genomic_DNA"/>
</dbReference>
<protein>
    <submittedName>
        <fullName evidence="4">2,3-diketo-5-methylthio-1-phosphopentane phosphatase</fullName>
    </submittedName>
</protein>
<dbReference type="Proteomes" id="UP000095009">
    <property type="component" value="Unassembled WGS sequence"/>
</dbReference>
<dbReference type="InterPro" id="IPR023214">
    <property type="entry name" value="HAD_sf"/>
</dbReference>
<dbReference type="OrthoDB" id="272500at2759"/>
<dbReference type="SFLD" id="SFLDG01133">
    <property type="entry name" value="C1.5.4:_Enolase-phosphatase_Li"/>
    <property type="match status" value="1"/>
</dbReference>
<evidence type="ECO:0000313" key="5">
    <source>
        <dbReference type="Proteomes" id="UP000095009"/>
    </source>
</evidence>
<evidence type="ECO:0000256" key="3">
    <source>
        <dbReference type="ARBA" id="ARBA00023167"/>
    </source>
</evidence>
<dbReference type="Gene3D" id="1.10.720.60">
    <property type="match status" value="1"/>
</dbReference>
<evidence type="ECO:0000313" key="4">
    <source>
        <dbReference type="EMBL" id="ODQ68099.1"/>
    </source>
</evidence>
<dbReference type="InterPro" id="IPR036412">
    <property type="entry name" value="HAD-like_sf"/>
</dbReference>
<name>A0A1E3PRQ9_9ASCO</name>
<proteinExistence type="predicted"/>
<dbReference type="Gene3D" id="3.40.50.1000">
    <property type="entry name" value="HAD superfamily/HAD-like"/>
    <property type="match status" value="1"/>
</dbReference>
<evidence type="ECO:0000256" key="2">
    <source>
        <dbReference type="ARBA" id="ARBA00022801"/>
    </source>
</evidence>
<dbReference type="AlphaFoldDB" id="A0A1E3PRQ9"/>
<reference evidence="4 5" key="1">
    <citation type="journal article" date="2016" name="Proc. Natl. Acad. Sci. U.S.A.">
        <title>Comparative genomics of biotechnologically important yeasts.</title>
        <authorList>
            <person name="Riley R."/>
            <person name="Haridas S."/>
            <person name="Wolfe K.H."/>
            <person name="Lopes M.R."/>
            <person name="Hittinger C.T."/>
            <person name="Goeker M."/>
            <person name="Salamov A.A."/>
            <person name="Wisecaver J.H."/>
            <person name="Long T.M."/>
            <person name="Calvey C.H."/>
            <person name="Aerts A.L."/>
            <person name="Barry K.W."/>
            <person name="Choi C."/>
            <person name="Clum A."/>
            <person name="Coughlan A.Y."/>
            <person name="Deshpande S."/>
            <person name="Douglass A.P."/>
            <person name="Hanson S.J."/>
            <person name="Klenk H.-P."/>
            <person name="LaButti K.M."/>
            <person name="Lapidus A."/>
            <person name="Lindquist E.A."/>
            <person name="Lipzen A.M."/>
            <person name="Meier-Kolthoff J.P."/>
            <person name="Ohm R.A."/>
            <person name="Otillar R.P."/>
            <person name="Pangilinan J.L."/>
            <person name="Peng Y."/>
            <person name="Rokas A."/>
            <person name="Rosa C.A."/>
            <person name="Scheuner C."/>
            <person name="Sibirny A.A."/>
            <person name="Slot J.C."/>
            <person name="Stielow J.B."/>
            <person name="Sun H."/>
            <person name="Kurtzman C.P."/>
            <person name="Blackwell M."/>
            <person name="Grigoriev I.V."/>
            <person name="Jeffries T.W."/>
        </authorList>
    </citation>
    <scope>NUCLEOTIDE SEQUENCE [LARGE SCALE GENOMIC DNA]</scope>
    <source>
        <strain evidence="4 5">DSM 6958</strain>
    </source>
</reference>